<dbReference type="Proteomes" id="UP000664916">
    <property type="component" value="Segment"/>
</dbReference>
<dbReference type="SMR" id="A0A2X0THU5"/>
<dbReference type="Proteomes" id="UP000593631">
    <property type="component" value="Segment"/>
</dbReference>
<dbReference type="EMBL" id="LS478113">
    <property type="protein sequence ID" value="SPS73515.1"/>
    <property type="molecule type" value="Genomic_DNA"/>
</dbReference>
<dbReference type="EMBL" id="MN172368">
    <property type="protein sequence ID" value="QGJ83454.1"/>
    <property type="molecule type" value="Genomic_DNA"/>
</dbReference>
<dbReference type="Proteomes" id="UP000663149">
    <property type="component" value="Segment"/>
</dbReference>
<evidence type="ECO:0000313" key="45">
    <source>
        <dbReference type="Proteomes" id="UP000510925"/>
    </source>
</evidence>
<reference evidence="25" key="18">
    <citation type="submission" date="2020-03" db="EMBL/GenBank/DDBJ databases">
        <title>The first complete genome sequences of African swine fever viruses isolated Vietnam.</title>
        <authorList>
            <person name="Moon S.-H."/>
            <person name="Tran H.T.T."/>
            <person name="Truong A.D."/>
            <person name="Dang H.V."/>
            <person name="Tark D.-S."/>
            <person name="Oh Y."/>
            <person name="Cho H.-S."/>
        </authorList>
    </citation>
    <scope>NUCLEOTIDE SEQUENCE</scope>
    <source>
        <strain evidence="25">ASFV_Hanoi_2019</strain>
        <strain evidence="26">ASFV_NgheAn_2019</strain>
    </source>
</reference>
<evidence type="ECO:0000313" key="2">
    <source>
        <dbReference type="EMBL" id="AXZ95866.1"/>
    </source>
</evidence>
<reference evidence="27 46" key="19">
    <citation type="submission" date="2020-05" db="EMBL/GenBank/DDBJ databases">
        <title>Comparative Analysis of Full Genome Sequences of African Swine Fever Virus isolates in Russia in 2019.</title>
        <authorList>
            <person name="Mazloum A."/>
            <person name="Vlasova N.N."/>
        </authorList>
    </citation>
    <scope>NUCLEOTIDE SEQUENCE [LARGE SCALE GENOMIC DNA]</scope>
    <source>
        <strain evidence="27">ASFV/Kabardino-Balkaria 19/WB-964</strain>
    </source>
</reference>
<evidence type="ECO:0000313" key="13">
    <source>
        <dbReference type="EMBL" id="QED90535.1"/>
    </source>
</evidence>
<evidence type="ECO:0000313" key="39">
    <source>
        <dbReference type="Proteomes" id="UP000324915"/>
    </source>
</evidence>
<evidence type="ECO:0000313" key="43">
    <source>
        <dbReference type="Proteomes" id="UP000502194"/>
    </source>
</evidence>
<accession>A0A2X0THU5</accession>
<evidence type="ECO:0000313" key="14">
    <source>
        <dbReference type="EMBL" id="QEY87898.1"/>
    </source>
</evidence>
<dbReference type="Proteomes" id="UP000275431">
    <property type="component" value="Segment"/>
</dbReference>
<reference evidence="18" key="16">
    <citation type="journal article" date="2020" name="J. ISSAAS">
        <title>Rapid phylogenetic analysis of African swine fever virus from metagenomic sequences.</title>
        <authorList>
            <person name="Xiong D."/>
            <person name="Zhang X."/>
            <person name="Yu J."/>
            <person name="Wei H."/>
        </authorList>
    </citation>
    <scope>NUCLEOTIDE SEQUENCE</scope>
    <source>
        <strain evidence="18">ASFV Wuhan 2019-1</strain>
        <strain evidence="19">ASFV Wuhan 2019-2</strain>
    </source>
</reference>
<keyword evidence="1" id="KW-0175">Coiled coil</keyword>
<dbReference type="Proteomes" id="UP000680325">
    <property type="component" value="Segment"/>
</dbReference>
<dbReference type="EMBL" id="FR682468">
    <property type="protein sequence ID" value="CAD2068454.1"/>
    <property type="molecule type" value="Genomic_DNA"/>
</dbReference>
<evidence type="ECO:0000313" key="7">
    <source>
        <dbReference type="EMBL" id="CAD0059543.1"/>
    </source>
</evidence>
<evidence type="ECO:0000313" key="4">
    <source>
        <dbReference type="EMBL" id="AXZ96149.1"/>
    </source>
</evidence>
<proteinExistence type="evidence at protein level"/>
<dbReference type="Proteomes" id="UP000141072">
    <property type="component" value="Segment"/>
</dbReference>
<evidence type="ECO:0000313" key="29">
    <source>
        <dbReference type="EMBL" id="QST88176.1"/>
    </source>
</evidence>
<keyword evidence="47" id="KW-0002">3D-structure</keyword>
<reference evidence="17" key="14">
    <citation type="submission" date="2019-05" db="EMBL/GenBank/DDBJ databases">
        <title>Nanopore Sequencing as a Rapidly Deployable African swine fever Outbreak Tool.</title>
        <authorList>
            <person name="Ren Z."/>
            <person name="Guo H."/>
            <person name="Tu C."/>
            <person name="Yan X."/>
            <person name="He B."/>
        </authorList>
    </citation>
    <scope>NUCLEOTIDE SEQUENCE</scope>
    <source>
        <strain evidence="17">CN/2019/InnerMongolia-AES01</strain>
    </source>
</reference>
<reference evidence="16 42" key="10">
    <citation type="journal article" date="2019" name="Viruses">
        <title>A Simple Method for Sample Preparation to Facilitate Efficient Whole-Genome Sequencing of African Swine Fever Virus.</title>
        <authorList>
            <person name="Olasz F."/>
            <person name="Meszaros I."/>
            <person name="Marton S."/>
            <person name="Kajan G.L."/>
            <person name="Tamas V."/>
            <person name="Locsmandi G."/>
            <person name="Magyar T."/>
            <person name="Balint A."/>
            <person name="Banyai K."/>
            <person name="Zadori Z."/>
        </authorList>
    </citation>
    <scope>NUCLEOTIDE SEQUENCE [LARGE SCALE GENOMIC DNA]</scope>
    <source>
        <strain evidence="16 42">ASFV_HU_2018</strain>
    </source>
</reference>
<evidence type="ECO:0000313" key="5">
    <source>
        <dbReference type="EMBL" id="AYW34063.1"/>
    </source>
</evidence>
<evidence type="ECO:0000313" key="21">
    <source>
        <dbReference type="EMBL" id="QOW02664.1"/>
    </source>
</evidence>
<reference evidence="13 39" key="9">
    <citation type="journal article" date="2019" name="Transbound. Emerg. Dis.">
        <title>Newly emerged African swine fever virus strain Belgium/Etalle/wb/2018 : complete genomic sequence and comparative analysis with reference p72 genotype II strains.</title>
        <authorList>
            <person name="Gilliaux G."/>
            <person name="Garigliany M."/>
            <person name="Licoppe A."/>
            <person name="Paternostre J."/>
            <person name="Lesenfants C."/>
            <person name="Linden A."/>
            <person name="Desmecht D."/>
        </authorList>
    </citation>
    <scope>NUCLEOTIDE SEQUENCE [LARGE SCALE GENOMIC DNA]</scope>
    <source>
        <strain evidence="13 39">Belgium/Etalle/wb/2018</strain>
    </source>
</reference>
<dbReference type="EMBL" id="MT166692">
    <property type="protein sequence ID" value="QOY24197.1"/>
    <property type="molecule type" value="Genomic_DNA"/>
</dbReference>
<dbReference type="EMBL" id="MW306191">
    <property type="protein sequence ID" value="QUQ60377.1"/>
    <property type="molecule type" value="Genomic_DNA"/>
</dbReference>
<dbReference type="EMBL" id="MT847620">
    <property type="protein sequence ID" value="QOW02664.1"/>
    <property type="molecule type" value="Genomic_DNA"/>
</dbReference>
<dbReference type="EMBL" id="MN393476">
    <property type="protein sequence ID" value="QIE06881.1"/>
    <property type="molecule type" value="Genomic_DNA"/>
</dbReference>
<dbReference type="Proteomes" id="UP000595256">
    <property type="component" value="Segment"/>
</dbReference>
<evidence type="ECO:0000313" key="11">
    <source>
        <dbReference type="EMBL" id="QBH90765.1"/>
    </source>
</evidence>
<dbReference type="EMBL" id="MN393477">
    <property type="protein sequence ID" value="QIE07044.1"/>
    <property type="molecule type" value="Genomic_DNA"/>
</dbReference>
<dbReference type="EMBL" id="LR899193">
    <property type="protein sequence ID" value="CAD7112603.1"/>
    <property type="molecule type" value="Genomic_DNA"/>
</dbReference>
<reference evidence="43 44" key="15">
    <citation type="journal article" date="2020" name="bioRxiv">
        <title>Rapid phylogenetic analysis of African swine fever virus from metagenomic sequences.</title>
        <authorList>
            <person name="Xiong D."/>
            <person name="Zhang X."/>
            <person name="Yu J."/>
            <person name="Wei H."/>
        </authorList>
    </citation>
    <scope>NUCLEOTIDE SEQUENCE [LARGE SCALE GENOMIC DNA]</scope>
</reference>
<dbReference type="EMBL" id="MT847621">
    <property type="protein sequence ID" value="QOW02853.1"/>
    <property type="molecule type" value="Genomic_DNA"/>
</dbReference>
<dbReference type="EMBL" id="MG939587">
    <property type="protein sequence ID" value="AXZ96054.1"/>
    <property type="molecule type" value="Genomic_DNA"/>
</dbReference>
<evidence type="ECO:0000313" key="18">
    <source>
        <dbReference type="EMBL" id="QIE06881.1"/>
    </source>
</evidence>
<dbReference type="EMBL" id="MW465755">
    <property type="protein sequence ID" value="QSG73791.1"/>
    <property type="molecule type" value="Genomic_DNA"/>
</dbReference>
<evidence type="ECO:0000313" key="22">
    <source>
        <dbReference type="EMBL" id="QOW02853.1"/>
    </source>
</evidence>
<dbReference type="EMBL" id="MW396979">
    <property type="protein sequence ID" value="QTE18752.1"/>
    <property type="molecule type" value="Genomic_DNA"/>
</dbReference>
<evidence type="ECO:0000313" key="38">
    <source>
        <dbReference type="Proteomes" id="UP000316600"/>
    </source>
</evidence>
<evidence type="ECO:0000313" key="16">
    <source>
        <dbReference type="EMBL" id="QGV56805.1"/>
    </source>
</evidence>
<dbReference type="EMBL" id="MK333181">
    <property type="protein sequence ID" value="QBH90765.1"/>
    <property type="molecule type" value="Genomic_DNA"/>
</dbReference>
<dbReference type="EMBL" id="LR536725">
    <property type="protein sequence ID" value="VFV48026.1"/>
    <property type="molecule type" value="Genomic_DNA"/>
</dbReference>
<dbReference type="Proteomes" id="UP000596086">
    <property type="component" value="Segment"/>
</dbReference>
<dbReference type="EMBL" id="MG939588">
    <property type="protein sequence ID" value="AXZ96149.1"/>
    <property type="molecule type" value="Genomic_DNA"/>
</dbReference>
<dbReference type="EMBL" id="LR722599">
    <property type="protein sequence ID" value="VVW94185.1"/>
    <property type="molecule type" value="Genomic_DNA"/>
</dbReference>
<dbReference type="EMBL" id="MW656282">
    <property type="protein sequence ID" value="QST88176.1"/>
    <property type="molecule type" value="Genomic_DNA"/>
</dbReference>
<dbReference type="EMBL" id="MK940252">
    <property type="protein sequence ID" value="QIA61506.1"/>
    <property type="molecule type" value="Genomic_DNA"/>
</dbReference>
<evidence type="ECO:0000256" key="1">
    <source>
        <dbReference type="SAM" id="Coils"/>
    </source>
</evidence>
<dbReference type="Proteomes" id="UP000324915">
    <property type="component" value="Segment"/>
</dbReference>
<organismHost>
    <name type="scientific">Ornithodoros moubata</name>
    <name type="common">Soft tick</name>
    <name type="synonym">Argasid tick</name>
    <dbReference type="NCBI Taxonomy" id="6938"/>
</organismHost>
<evidence type="ECO:0000313" key="32">
    <source>
        <dbReference type="EMBL" id="QUQ60377.1"/>
    </source>
</evidence>
<dbReference type="EMBL" id="LR813622">
    <property type="protein sequence ID" value="CAD0059543.1"/>
    <property type="molecule type" value="Genomic_DNA"/>
</dbReference>
<reference evidence="5" key="8">
    <citation type="journal article" date="2019" name="Transbound. Emerg. Dis.">
        <title>Genome comparison of African swine fever virus China/2018/AnhuiXCGQ strain and related European p72 Genotype II strains.</title>
        <authorList>
            <person name="Bao J."/>
            <person name="Wang Q."/>
            <person name="Lin P."/>
            <person name="Liu C."/>
            <person name="Li L."/>
            <person name="Wu X."/>
            <person name="Chi T."/>
            <person name="Xu T."/>
            <person name="Ge S."/>
            <person name="Liu Y."/>
            <person name="Li J."/>
            <person name="Wang S."/>
            <person name="Qu H."/>
            <person name="Jin T."/>
            <person name="Wang Z."/>
        </authorList>
    </citation>
    <scope>NUCLEOTIDE SEQUENCE [LARGE SCALE GENOMIC DNA]</scope>
    <source>
        <strain evidence="5">China/2018/AnhuiXCGQ</strain>
    </source>
</reference>
<evidence type="ECO:0000313" key="24">
    <source>
        <dbReference type="EMBL" id="QOW03225.1"/>
    </source>
</evidence>
<dbReference type="PDB" id="8IGL">
    <property type="method" value="X-ray"/>
    <property type="resolution" value="2.40 A"/>
    <property type="chains" value="A/B=1160-1994"/>
</dbReference>
<dbReference type="EMBL" id="MW306190">
    <property type="protein sequence ID" value="QUQ60197.1"/>
    <property type="molecule type" value="Genomic_DNA"/>
</dbReference>
<evidence type="ECO:0000313" key="6">
    <source>
        <dbReference type="EMBL" id="AZP54139.1"/>
    </source>
</evidence>
<reference evidence="2" key="4">
    <citation type="submission" date="2018-02" db="EMBL/GenBank/DDBJ databases">
        <title>Whole genome sequencing of African swine fever virus strains isolated from infected wild boars and pigs.</title>
        <authorList>
            <person name="Wozniakowski G."/>
            <person name="Mazur N."/>
            <person name="Pejsak Z."/>
        </authorList>
    </citation>
    <scope>NUCLEOTIDE SEQUENCE [LARGE SCALE GENOMIC DNA]</scope>
    <source>
        <strain evidence="2">Pol16_20186_o7</strain>
        <strain evidence="3">Pol17_03029_C201</strain>
        <strain evidence="4">Pol17_04461_C210</strain>
    </source>
</reference>
<dbReference type="EMBL" id="MN715134">
    <property type="protein sequence ID" value="QGV56805.1"/>
    <property type="molecule type" value="Genomic_DNA"/>
</dbReference>
<evidence type="ECO:0000313" key="15">
    <source>
        <dbReference type="EMBL" id="QGJ83454.1"/>
    </source>
</evidence>
<dbReference type="Proteomes" id="UP000594604">
    <property type="component" value="Segment"/>
</dbReference>
<dbReference type="Proteomes" id="UP000345145">
    <property type="component" value="Segment"/>
</dbReference>
<evidence type="ECO:0000313" key="17">
    <source>
        <dbReference type="EMBL" id="QIA61506.1"/>
    </source>
</evidence>
<dbReference type="EMBL" id="MH910496">
    <property type="protein sequence ID" value="AZP54139.1"/>
    <property type="molecule type" value="Genomic_DNA"/>
</dbReference>
<reference evidence="20 45" key="20">
    <citation type="submission" date="2020-05" db="EMBL/GenBank/DDBJ databases">
        <authorList>
            <person name="Zhang G."/>
            <person name="Li S."/>
            <person name="Lu G."/>
            <person name="Wang H."/>
            <person name="Zhou P."/>
            <person name="Ou J."/>
            <person name="Ji J."/>
            <person name="Ren Z."/>
            <person name="Cai S."/>
        </authorList>
    </citation>
    <scope>NUCLEOTIDE SEQUENCE [LARGE SCALE GENOMIC DNA]</scope>
    <source>
        <strain evidence="20">GZ201801</strain>
    </source>
</reference>
<dbReference type="Proteomes" id="UP000316600">
    <property type="component" value="Segment"/>
</dbReference>
<reference evidence="29" key="26">
    <citation type="submission" date="2021-02" db="EMBL/GenBank/DDBJ databases">
        <authorList>
            <person name="Sun E.C."/>
            <person name="Zhang Z.J."/>
            <person name="Wang Z.L."/>
            <person name="He X.J."/>
            <person name="Zhao D.M."/>
            <person name="Bu Z.G."/>
        </authorList>
    </citation>
    <scope>NUCLEOTIDE SEQUENCE</scope>
    <source>
        <strain evidence="29">Pig/Heilongjiang/HRB1/2020</strain>
    </source>
</reference>
<organismHost>
    <name type="scientific">Sus scrofa</name>
    <name type="common">Pig</name>
    <dbReference type="NCBI Taxonomy" id="9823"/>
</organismHost>
<dbReference type="EMBL" id="MT459800">
    <property type="protein sequence ID" value="QPB67618.1"/>
    <property type="molecule type" value="Genomic_DNA"/>
</dbReference>
<dbReference type="Proteomes" id="UP000428265">
    <property type="component" value="Segment"/>
</dbReference>
<evidence type="ECO:0000313" key="9">
    <source>
        <dbReference type="EMBL" id="CAD7112603.1"/>
    </source>
</evidence>
<organismHost>
    <name type="scientific">Phacochoerus africanus</name>
    <name type="common">Warthog</name>
    <dbReference type="NCBI Taxonomy" id="41426"/>
</organismHost>
<dbReference type="EMBL" id="MG939583">
    <property type="protein sequence ID" value="AXZ95866.1"/>
    <property type="molecule type" value="Genomic_DNA"/>
</dbReference>
<dbReference type="Proteomes" id="UP000290386">
    <property type="component" value="Segment"/>
</dbReference>
<dbReference type="EMBL" id="MT847623">
    <property type="protein sequence ID" value="QOW03225.1"/>
    <property type="molecule type" value="Genomic_DNA"/>
</dbReference>
<dbReference type="EMBL" id="LR722600">
    <property type="protein sequence ID" value="VVW94190.1"/>
    <property type="molecule type" value="Genomic_DNA"/>
</dbReference>
<evidence type="ECO:0000313" key="25">
    <source>
        <dbReference type="EMBL" id="QOY24197.1"/>
    </source>
</evidence>
<dbReference type="Proteomes" id="UP000327056">
    <property type="component" value="Segment"/>
</dbReference>
<evidence type="ECO:0000313" key="30">
    <source>
        <dbReference type="EMBL" id="QTE18752.1"/>
    </source>
</evidence>
<dbReference type="Proteomes" id="UP000510925">
    <property type="component" value="Segment"/>
</dbReference>
<sequence>MGNRGSSTSSRPLPSSEANIYAKLQDHIQRQTRPFSGGGYFNGGGDKNPVQHIKDYHIDSVSSKAKLRIIEGIIRAIAKIGFKVDTKQPIEDILKDIKKQLPDPRAGSTFVKNAEKQETVCKMIADAINQEFIDLGQDKLIDTTEGAASICRQIVLYINSLTHGLRAEYLDVHGSIENTLENIKLLNDAIKQLHERMVTEVTKAAPNEEVINAVTMIEAVYRRLLNEQNLQINILTNFIDNILTPTQKELDKLQTDEVDIIKLLNDTNSVLGTKNFGKVLSYTLCNLGIAASVANKINKALQKVGLKVEQYLQSKNWAEFDKELDLKRFSGLVSAENIAEFEKAVNLLRQTFNERHKILENSCAKKGGDEEKTPLDRRIEAQRLDRKHILMEFLNKSTQAYNDFLENVKKIGIKLVKEIALTPNITRLRDALSRINDMGTIALDLSLIGFYTNAAAREERETFLTQLTLVKNVLEEISKTDPNFKNLYDSCSRLLQIIDFYTDIVQKKYGGEEDCECTRVGGAALTVEELGLSKAARSQVDLNQAINTFMYYYYVAQIYSNLTHNKQEFQSYEENYATILGDAIAGRLMQLDTEKNARINSPAVDLARGHVGPNPGGAQEVDWKATVSAIELEYDVKRRFYRALEGLDLYLKNITKTFVNNIDSIQTVQQMLDGVRIIGRWFTETTGDTLAQVFESFPTSTGNDSNVFTDNAPAGHYYEKVAAEIQQGRSVGTLRPVRASQAKNIRDLIGRSLSNFQALKNIINAFARIGDMLGGEELRQMVPMSPLQIYKTLLEYLQHSALSVGLKNLNQSEIGGQRMALAQTAEEAAQRVYLSTVRVNDALSTRWETEDVFFTFMLKSMAAKIFIVLGIYDMFERPEPVYKLIPTRMILGGADELEPEVIPEAAELYFRLPRLAEFYQKLFSFRDENVQISMLPELEGIFSGLIRIIFMRPIELINIGDYSETEIRQLIKEINVIYQHFNLEYGEQEATKKALIHFVNEINRRFGVITRTEWEKFQRIVQEARTMNDFGMMNQTNYSILPDEDGYTQSSQLLPSDRFISPSTQPTPKWRPALYNIDSVDVQTGMLQPNSQWDLVQKFRKQLSEMFEDPSLQQELGKISYQELIRQAINELKKEHTDKIQIVSKLIQGSESLADTDVNKIFLFHETVITGLNLLSAIYVLLNNFRNNIKGLDLDTIQKSIIEWLRETQAANVNRANLIDWLGRKHGAISEIRNPGLVIKEINMRLSMVYPDPTTEAAAAAQDRNLTTETLFAWIVPYVGIPAGGGVRPEQELAARYLVDNQRIMQLLLTNIFEMTSSFNKMVQVRFPETSTAQVHLDFTGLISLIDSLMADTKYFLDLLRPHIDKNIIQYYENRSNPGSFYWLEEHLIDKLIKPPTDAGGRPLPGGELGLEGVNQIINKTYTLLTKPYNVLQLRGGAQRRDAANIQINNNPQSSERFEQYGRVFSRLVFYDALENNSGLRVEQVALGDFRLSNLIRTNNAQEENTLSYWDNIALRTYANVNDAANNLRRYRLYGSDYGIQNNRSMMMVFNQLIASYITRFYDAPSGKIYLNLINAFANGNFSQAVMEMGYAHPDLARNNNVFGHRGDPTEQSVLLLSLGLILQRLIKDTNRQGLSQHLISTLTEIPIYLKENYRANLPLFNKMFNILISQGELLKQFIQYTNVQLARPNLTALLGANNDSVIYYNNNNVPATGLSVGQAALRGIGGVFRPNVTLMPLGDAQNNTSDVVRKRLVAVIDGIIRGSHTLADSAMEVLHELTDHPIYLETEEHFIQNYMSRYNKEPLMPFSLSLYYLHDLRIENNEVYDPLLYPNLESGSPEFKLLYGTRKLLGNDPVQLSDMPGVQLIMKNYNETVVAREQITPTRFEHFYTHAIQALRFIINIRSFKTVMMYNENTFGGVNLISENRDDKPIITAGIGMNAVYSLRKTLQDVISFVESSYQEEQINHIHKIVSPKGQTRTLGSNRERERIFNLFDMNIIPINVNALMRSIPLANIYNYDYSFEEIACLMYGISAEKVRSLDTTAPQPDVAEVLNIPNRPPINTREFMLKLLINPYVSVSITQYGNELLSKGNAGYMSRIFRGDNALNMGRPKFLSDQIFNKVLFGSLYPTQFDYDEAGPSLAAGIQRGRERWGHPMSIYINQALHEIVRTIRLAETVRGLRNVIDRNQIIGELNAFRTQLEDTRREVNNLIQTPEIQNNPTPEIIAAIQNWVQQYRGQITNLIDLIGNAGQANSMINLIQNITPQTAGAQLTALFNIRGLPAPPPRQALQNDIEAMQWFMTMVINHPPVLIAPFMLLVNNLKEFLNTLERYVYKTPRWLGPGTARIAQPPVGMAPGINMRHHTSYTENSVLTYITEQNREEGPWSIVKQVGVGIQKPTLVQIGKDRFDTRLIRNLIFITNIQRLLRLRLNLELSQFRNVLVSPDHIINPSITEYGFSITGPSETFSDKQYDSDIRIL</sequence>
<reference evidence="7" key="21">
    <citation type="submission" date="2020-06" db="EMBL/GenBank/DDBJ databases">
        <authorList>
            <person name="Domelevo Entfellner J.-B."/>
        </authorList>
    </citation>
    <scope>NUCLEOTIDE SEQUENCE [LARGE SCALE GENOMIC DNA]</scope>
    <source>
        <strain evidence="7">Tanzania/Rukwa/2017/1</strain>
    </source>
</reference>
<reference evidence="6" key="3">
    <citation type="journal article" date="2018" name="Virol. J.">
        <title>Intra-epidemic genome variation in highly pathogenic African swine fever virus (ASFV) from the country of Georgia.</title>
        <authorList>
            <person name="Farlow J."/>
            <person name="Donduashvili M."/>
            <person name="Kokhreidze M."/>
            <person name="Kotorashvili A."/>
            <person name="Vepkhvadze N.G."/>
            <person name="Kotaria N."/>
            <person name="Gulbani A."/>
        </authorList>
    </citation>
    <scope>NUCLEOTIDE SEQUENCE [LARGE SCALE GENOMIC DNA]</scope>
    <source>
        <strain evidence="6">Georgia 2008/2</strain>
    </source>
</reference>
<reference evidence="15 41" key="7">
    <citation type="journal article" date="2019" name="Sci. China Life Sci.">
        <title>Nanopore sequencing of African swine fever virus.</title>
        <authorList>
            <person name="Jia L."/>
            <person name="Jiang M."/>
            <person name="Wu K."/>
            <person name="Hu J."/>
            <person name="Wang Y."/>
            <person name="Quan W."/>
            <person name="Hao M."/>
            <person name="Liu H."/>
            <person name="Wei H."/>
            <person name="Fan W."/>
            <person name="Liu W."/>
            <person name="Hu R."/>
            <person name="Wang D."/>
            <person name="Li J."/>
            <person name="Chen J."/>
            <person name="Liu D."/>
        </authorList>
    </citation>
    <scope>NUCLEOTIDE SEQUENCE [LARGE SCALE GENOMIC DNA]</scope>
    <source>
        <strain evidence="15 41">ASFV/pig/China/CAS19-01/2019</strain>
    </source>
</reference>
<evidence type="ECO:0000313" key="44">
    <source>
        <dbReference type="Proteomes" id="UP000503567"/>
    </source>
</evidence>
<evidence type="ECO:0000313" key="8">
    <source>
        <dbReference type="EMBL" id="CAD2068454.1"/>
    </source>
</evidence>
<dbReference type="Proteomes" id="UP000593931">
    <property type="component" value="Segment"/>
</dbReference>
<gene>
    <name evidence="33" type="primary">CP2475L CDS</name>
    <name evidence="2" type="synonym">CP2475L</name>
    <name evidence="6" type="ORF">ASFV-Georgia_4-116</name>
</gene>
<dbReference type="Proteomes" id="UP000325567">
    <property type="component" value="Segment"/>
</dbReference>
<evidence type="ECO:0000313" key="40">
    <source>
        <dbReference type="Proteomes" id="UP000326051"/>
    </source>
</evidence>
<reference evidence="33" key="5">
    <citation type="submission" date="2018-04" db="EMBL/GenBank/DDBJ databases">
        <authorList>
            <consortium name="IVD NGS Lab"/>
        </authorList>
    </citation>
    <scope>NUCLEOTIDE SEQUENCE [LARGE SCALE GENOMIC DNA]</scope>
    <source>
        <strain evidence="34">ASFV Belgium 2018/1</strain>
        <strain evidence="36">ASFV CzechRepublic 2017/1</strain>
        <strain evidence="8">ASFV Georgia 2007/1</strain>
        <strain evidence="9">ASFV Germany 2020/1</strain>
        <strain evidence="35">ASFV Moldova 2017/1</strain>
        <strain evidence="33">Estonia 2014</strain>
    </source>
</reference>
<dbReference type="Proteomes" id="UP000593778">
    <property type="component" value="Segment"/>
</dbReference>
<dbReference type="Proteomes" id="UP000271267">
    <property type="component" value="Segment"/>
</dbReference>
<dbReference type="EMBL" id="MK333180">
    <property type="protein sequence ID" value="QBH90580.1"/>
    <property type="molecule type" value="Genomic_DNA"/>
</dbReference>
<reference evidence="8 37" key="1">
    <citation type="journal article" date="2011" name="Emerg. Infect. Dis.">
        <title>Genomic analysis of highly virulent Georgia 2007/1 isolate of African swine fever virus.</title>
        <authorList>
            <person name="Chapman D.A."/>
            <person name="Darby A.C."/>
            <person name="Da Silva M."/>
            <person name="Upton C."/>
            <person name="Radford A.D."/>
            <person name="Dixon L.K."/>
        </authorList>
    </citation>
    <scope>NUCLEOTIDE SEQUENCE [LARGE SCALE GENOMIC DNA]</scope>
    <source>
        <strain evidence="8">ASFV Georgia 2007/1</strain>
    </source>
</reference>
<evidence type="ECO:0000313" key="28">
    <source>
        <dbReference type="EMBL" id="QSG73791.1"/>
    </source>
</evidence>
<feature type="coiled-coil region" evidence="1">
    <location>
        <begin position="2185"/>
        <end position="2212"/>
    </location>
</feature>
<reference evidence="10" key="6">
    <citation type="journal article" date="2019" name="Emerg. Microbes Infect.">
        <title>Genome sequences derived from pig and dried blood pig feed samples provide important insights into the transmission of African swine fever virus in China in 2018.</title>
        <authorList>
            <person name="Wen X."/>
            <person name="He X."/>
            <person name="Zhang X."/>
            <person name="Zhang X."/>
            <person name="Liu L."/>
            <person name="Guan Y."/>
            <person name="Zhang Y."/>
            <person name="Bu Z."/>
        </authorList>
    </citation>
    <scope>NUCLEOTIDE SEQUENCE [LARGE SCALE GENOMIC DNA]</scope>
    <source>
        <strain evidence="11">DB/LN/2018</strain>
        <strain evidence="10">Pig/HLJ/2018</strain>
    </source>
</reference>
<dbReference type="GeneID" id="59226955"/>
<evidence type="ECO:0000313" key="31">
    <source>
        <dbReference type="EMBL" id="QUQ60197.1"/>
    </source>
</evidence>
<organismHost>
    <name type="scientific">Phacochoerus aethiopicus</name>
    <name type="common">Warthog</name>
    <dbReference type="NCBI Taxonomy" id="85517"/>
</organismHost>
<evidence type="ECO:0000313" key="10">
    <source>
        <dbReference type="EMBL" id="QBH90580.1"/>
    </source>
</evidence>
<protein>
    <submittedName>
        <fullName evidence="2 33">CP2475L</fullName>
    </submittedName>
    <submittedName>
        <fullName evidence="16">CP2475L protein</fullName>
    </submittedName>
    <submittedName>
        <fullName evidence="18">Polyprotein pp220</fullName>
    </submittedName>
    <submittedName>
        <fullName evidence="28">Protein CP2475L</fullName>
    </submittedName>
</protein>
<evidence type="ECO:0000313" key="41">
    <source>
        <dbReference type="Proteomes" id="UP000422299"/>
    </source>
</evidence>
<dbReference type="Proteomes" id="UP000595502">
    <property type="component" value="Segment"/>
</dbReference>
<evidence type="ECO:0000313" key="42">
    <source>
        <dbReference type="Proteomes" id="UP000428265"/>
    </source>
</evidence>
<organism evidence="33">
    <name type="scientific">African swine fever virus</name>
    <name type="common">ASFV</name>
    <dbReference type="NCBI Taxonomy" id="10497"/>
    <lineage>
        <taxon>Viruses</taxon>
        <taxon>Varidnaviria</taxon>
        <taxon>Bamfordvirae</taxon>
        <taxon>Nucleocytoviricota</taxon>
        <taxon>Pokkesviricetes</taxon>
        <taxon>Asfuvirales</taxon>
        <taxon>Asfarviridae</taxon>
        <taxon>Asfivirus</taxon>
        <taxon>Asfivirus haemorrhagiae</taxon>
    </lineage>
</organism>
<evidence type="ECO:0000313" key="37">
    <source>
        <dbReference type="Proteomes" id="UP000141072"/>
    </source>
</evidence>
<dbReference type="Proteomes" id="UP000671820">
    <property type="component" value="Segment"/>
</dbReference>
<reference evidence="17" key="13">
    <citation type="submission" date="2019-05" db="EMBL/GenBank/DDBJ databases">
        <title>Genome Sequences of Two African Swine Fever Virus Genotype II Isolates from wild boar in China.</title>
        <authorList>
            <person name="Ren Z."/>
            <person name="Guo H."/>
            <person name="Tu C."/>
        </authorList>
    </citation>
    <scope>NUCLEOTIDE SEQUENCE</scope>
    <source>
        <strain evidence="17">CN/2019/InnerMongolia-AES01</strain>
    </source>
</reference>
<dbReference type="Proteomes" id="UP000422299">
    <property type="component" value="Segment"/>
</dbReference>
<evidence type="ECO:0000313" key="19">
    <source>
        <dbReference type="EMBL" id="QIE07044.1"/>
    </source>
</evidence>
<evidence type="ECO:0000313" key="35">
    <source>
        <dbReference type="EMBL" id="VVW94185.1"/>
    </source>
</evidence>
<evidence type="ECO:0000313" key="23">
    <source>
        <dbReference type="EMBL" id="QOW03039.1"/>
    </source>
</evidence>
<reference evidence="30" key="22">
    <citation type="submission" date="2020-12" db="EMBL/GenBank/DDBJ databases">
        <authorList>
            <person name="Mileto P."/>
            <person name="Neave M."/>
            <person name="Williams D."/>
            <person name="Stevens V."/>
        </authorList>
    </citation>
    <scope>NUCLEOTIDE SEQUENCE</scope>
    <source>
        <strain evidence="30">ASFV/Timor-Leste/2019/1</strain>
    </source>
</reference>
<dbReference type="EMBL" id="MK128995">
    <property type="protein sequence ID" value="AYW34063.1"/>
    <property type="molecule type" value="Genomic_DNA"/>
</dbReference>
<evidence type="ECO:0000313" key="33">
    <source>
        <dbReference type="EMBL" id="SPS73515.1"/>
    </source>
</evidence>
<dbReference type="Proteomes" id="UP000268358">
    <property type="component" value="Segment"/>
</dbReference>
<dbReference type="Proteomes" id="UP000594088">
    <property type="component" value="Segment"/>
</dbReference>
<dbReference type="EMBL" id="MK645909">
    <property type="protein sequence ID" value="QDL88123.1"/>
    <property type="molecule type" value="Genomic_DNA"/>
</dbReference>
<dbReference type="Proteomes" id="UP000503567">
    <property type="component" value="Genome"/>
</dbReference>
<evidence type="ECO:0000313" key="34">
    <source>
        <dbReference type="EMBL" id="VFV48026.1"/>
    </source>
</evidence>
<reference evidence="29" key="24">
    <citation type="journal article" date="2021" name="Sci. China Life Sci.">
        <title>Emergence and prevalence of naturally occurring lower virulent African swine fever viruses in domestic pigs in China in 2020.</title>
        <authorList>
            <person name="Sun E."/>
            <person name="Zhang Z."/>
            <person name="Wang Z."/>
            <person name="He X."/>
            <person name="Zhang X."/>
            <person name="Wang L."/>
            <person name="Wang W."/>
            <person name="Huang L."/>
            <person name="Xi F."/>
            <person name="Huangfu H."/>
            <person name="Tsegay G."/>
            <person name="Huo H."/>
            <person name="Sun J."/>
            <person name="Tian Z."/>
            <person name="Xia W."/>
            <person name="Yu X."/>
            <person name="Li F."/>
            <person name="Liu R."/>
            <person name="Guan Y."/>
            <person name="Zhao D."/>
            <person name="Bu Z."/>
        </authorList>
    </citation>
    <scope>NUCLEOTIDE SEQUENCE</scope>
    <source>
        <strain evidence="29">Pig/Heilongjiang/HRB1/2020</strain>
    </source>
</reference>
<dbReference type="EMBL" id="MT847622">
    <property type="protein sequence ID" value="QOW03039.1"/>
    <property type="molecule type" value="Genomic_DNA"/>
</dbReference>
<evidence type="ECO:0000313" key="20">
    <source>
        <dbReference type="EMBL" id="QLF78620.1"/>
    </source>
</evidence>
<name>A0A2X0THU5_ASF</name>
<dbReference type="Proteomes" id="UP000326051">
    <property type="component" value="Segment"/>
</dbReference>
<dbReference type="EMBL" id="MT180393">
    <property type="protein sequence ID" value="QOY24398.1"/>
    <property type="molecule type" value="Genomic_DNA"/>
</dbReference>
<dbReference type="EMBL" id="MK543947">
    <property type="protein sequence ID" value="QED90535.1"/>
    <property type="molecule type" value="Genomic_DNA"/>
</dbReference>
<reference evidence="12 38" key="11">
    <citation type="submission" date="2019-03" db="EMBL/GenBank/DDBJ databases">
        <title>Genome comparison of African swine fever virus ASFV-wbBS01 strain and different from ASFV-SY18 from domestic pig.</title>
        <authorList>
            <person name="Zhaowen R."/>
            <person name="Huancheng G."/>
            <person name="Changchun T."/>
        </authorList>
    </citation>
    <scope>NUCLEOTIDE SEQUENCE [LARGE SCALE GENOMIC DNA]</scope>
    <source>
        <strain evidence="12">ASFV-wbBS01</strain>
    </source>
</reference>
<reference evidence="47" key="27">
    <citation type="journal article" date="2023" name="J. Virol.">
        <title>Structural Insights into the Assembly of the African Swine Fever Virus Inner Capsid.</title>
        <authorList>
            <person name="Li H."/>
            <person name="Liu Q."/>
            <person name="Shao L."/>
            <person name="Xiang Y."/>
        </authorList>
    </citation>
    <scope>X-RAY CRYSTALLOGRAPHY (2.40 ANGSTROMS) OF 1160-1994</scope>
</reference>
<evidence type="ECO:0007829" key="47">
    <source>
        <dbReference type="PDB" id="8IGL"/>
    </source>
</evidence>
<dbReference type="EMBL" id="MK628478">
    <property type="protein sequence ID" value="QEY87898.1"/>
    <property type="molecule type" value="Genomic_DNA"/>
</dbReference>
<dbReference type="Proteomes" id="UP000594902">
    <property type="component" value="Segment"/>
</dbReference>
<dbReference type="Proteomes" id="UP000291821">
    <property type="component" value="Segment"/>
</dbReference>
<reference evidence="14 40" key="2">
    <citation type="journal article" date="2017" name="Transbound. Emerg. Dis.">
        <title>Experimental Infection of Domestic Pigs with African Swine Fever Virus Lithuania 2014 Genotype II Field Isolate.</title>
        <authorList>
            <person name="Gallardo C."/>
            <person name="Soler A."/>
            <person name="Nieto R."/>
            <person name="Cano C."/>
            <person name="Pelayo V."/>
            <person name="Sanchez M.A."/>
            <person name="Pridotkas G."/>
            <person name="Fernandez-Pinero J."/>
            <person name="Briones V."/>
            <person name="Arias M."/>
        </authorList>
    </citation>
    <scope>NUCLEOTIDE SEQUENCE [LARGE SCALE GENOMIC DNA]</scope>
    <source>
        <strain evidence="14">ASFV/LT14/1490</strain>
    </source>
</reference>
<dbReference type="Proteomes" id="UP000307568">
    <property type="component" value="Segment"/>
</dbReference>
<reference evidence="14" key="12">
    <citation type="submission" date="2019-03" db="EMBL/GenBank/DDBJ databases">
        <authorList>
            <person name="Cano-Gomez C."/>
            <person name="Arias M."/>
            <person name="Gallardo C."/>
            <person name="Fernandez-Pinero J."/>
        </authorList>
    </citation>
    <scope>NUCLEOTIDE SEQUENCE</scope>
    <source>
        <strain evidence="14">ASFV/LT14/1490</strain>
    </source>
</reference>
<organismHost>
    <name type="scientific">Potamochoerus larvatus</name>
    <name type="common">Bushpig</name>
    <dbReference type="NCBI Taxonomy" id="273792"/>
</organismHost>
<reference evidence="31" key="23">
    <citation type="journal article" date="2021" name="Pathogens">
        <title>Comparative Analysis of Full Genome Sequences of African Swine Fever Virus Isolates Taken from Wild Boars in Russia in 2019.</title>
        <authorList>
            <person name="Mazloum A."/>
            <person name="van Schalkwyk A."/>
            <person name="Shotin A."/>
            <person name="Igolkin A."/>
            <person name="Shevchenko I."/>
            <person name="Gruzdev K.N."/>
            <person name="Vlasova N."/>
        </authorList>
    </citation>
    <scope>NUCLEOTIDE SEQUENCE</scope>
    <source>
        <strain evidence="31">ASFV/Amur 19/WB-6905</strain>
        <strain evidence="32">ASFV/Primorsky 19/WB-6723</strain>
    </source>
</reference>
<dbReference type="Proteomes" id="UP000502194">
    <property type="component" value="Segment"/>
</dbReference>
<evidence type="ECO:0000313" key="26">
    <source>
        <dbReference type="EMBL" id="QOY24398.1"/>
    </source>
</evidence>
<dbReference type="EMBL" id="MT496893">
    <property type="protein sequence ID" value="QLF78620.1"/>
    <property type="molecule type" value="Genomic_DNA"/>
</dbReference>
<evidence type="ECO:0000313" key="3">
    <source>
        <dbReference type="EMBL" id="AXZ96054.1"/>
    </source>
</evidence>
<dbReference type="Proteomes" id="UP000267045">
    <property type="component" value="Segment"/>
</dbReference>
<evidence type="ECO:0000313" key="36">
    <source>
        <dbReference type="EMBL" id="VVW94190.1"/>
    </source>
</evidence>
<organismHost>
    <name type="scientific">Ornithodoros</name>
    <name type="common">relapsing fever ticks</name>
    <dbReference type="NCBI Taxonomy" id="6937"/>
</organismHost>
<dbReference type="Proteomes" id="UP000675950">
    <property type="component" value="Segment"/>
</dbReference>
<reference evidence="21" key="17">
    <citation type="journal article" date="2020" name="Viruses">
        <title>The Spillover of African Swine Fever in Western Poland Revealed Its Estimated Origin on the Basis of O174L, K145R, MGF 505-5R and IGR I73R/I329L Genomic Sequences.</title>
        <authorList>
            <person name="Mazur-Panasiuk N."/>
            <person name="Walczak M."/>
            <person name="Juszkiewicz M."/>
            <person name="Wozniakowski G."/>
        </authorList>
    </citation>
    <scope>NUCLEOTIDE SEQUENCE [LARGE SCALE GENOMIC DNA]</scope>
    <source>
        <strain evidence="23">Pol17_31177_O81</strain>
        <strain evidence="21">Pol17_55892_C754</strain>
        <strain evidence="22">Pol18_28298_O111</strain>
        <strain evidence="24">Pol19_53050_C1959/19</strain>
    </source>
</reference>
<dbReference type="RefSeq" id="YP_009927216.1">
    <property type="nucleotide sequence ID" value="NC_044959.2"/>
</dbReference>
<evidence type="ECO:0000313" key="27">
    <source>
        <dbReference type="EMBL" id="QPB67618.1"/>
    </source>
</evidence>
<evidence type="ECO:0000313" key="12">
    <source>
        <dbReference type="EMBL" id="QDL88123.1"/>
    </source>
</evidence>
<reference evidence="28" key="25">
    <citation type="submission" date="2021-01" db="EMBL/GenBank/DDBJ databases">
        <title>Whole-genome Sequence of a Virulent African Swine Fever Virus isolated in 2020 from a Domestic Pig in Northen Vietnam.</title>
        <authorList>
            <person name="Truong Q.L."/>
            <person name="Nguyen T.H."/>
            <person name="Nguyen T.L."/>
            <person name="Shi J."/>
            <person name="Vu H."/>
            <person name="Lai T.L.H."/>
            <person name="Nguyen V.G."/>
        </authorList>
    </citation>
    <scope>NUCLEOTIDE SEQUENCE</scope>
    <source>
        <strain evidence="28">VNUA-ASFV-05L1/HaNam/VN/2020</strain>
    </source>
</reference>
<dbReference type="KEGG" id="vg:59226955"/>
<dbReference type="Proteomes" id="UP000292678">
    <property type="component" value="Segment"/>
</dbReference>
<evidence type="ECO:0000313" key="46">
    <source>
        <dbReference type="Proteomes" id="UP000594604"/>
    </source>
</evidence>
<dbReference type="Proteomes" id="UP000515749">
    <property type="component" value="Chromosome"/>
</dbReference>